<proteinExistence type="predicted"/>
<evidence type="ECO:0000256" key="1">
    <source>
        <dbReference type="SAM" id="MobiDB-lite"/>
    </source>
</evidence>
<dbReference type="PANTHER" id="PTHR35133">
    <property type="entry name" value="PROTEIN EFFECTOR OF TRANSCRIPTION 2-RELATED"/>
    <property type="match status" value="1"/>
</dbReference>
<protein>
    <submittedName>
        <fullName evidence="2">(rape) hypothetical protein</fullName>
    </submittedName>
</protein>
<feature type="compositionally biased region" description="Basic and acidic residues" evidence="1">
    <location>
        <begin position="340"/>
        <end position="358"/>
    </location>
</feature>
<name>A0A816RBN7_BRANA</name>
<evidence type="ECO:0000313" key="2">
    <source>
        <dbReference type="EMBL" id="CAF2071902.1"/>
    </source>
</evidence>
<dbReference type="GO" id="GO:0006355">
    <property type="term" value="P:regulation of DNA-templated transcription"/>
    <property type="evidence" value="ECO:0007669"/>
    <property type="project" value="InterPro"/>
</dbReference>
<dbReference type="AlphaFoldDB" id="A0A816RBN7"/>
<sequence length="592" mass="66508">MEDESRRWFSSMSERRWLSSRKNLRYSLRQIISVAVVVDSRWLPSTNLGGYPRRITVAIVDGENLWLSPTIRSGGGLISSLKKSKDTAPPNSPISLYSPSSSFSSLATPGIWSKRSVKSKLVRKTFVVSKGIKKEPKQVSGEILSFFTWKNFNVYSSWRNNYWPREFQNLKKKKKKTSVKFSIPIRSVTGDAASLTVVVTMYKRDDYVRNKPDGVFSKWQGFARSMLLPKPFSETAELRRTVADYSLISRDLAPKILTGAKGNREDLRVGKDFVGRYRVQESIQGLGVAVNIHDADDISHGQTESIRTRLRSYGRPVPLLKKLGDNASQTITQKKTGSRSNDKKHGFEEERDVSRVEAEENNTNSVHASSVLRLSRPRPQPVLERHDDIVDGSDSASVCGVLQEDGTTCLTAPATGRKRCTQHKGQRITCAPPVKKPPCEEETEEICGVILPEMVRCRSKPVSGRKRCEDHKGMRVNAFFFLLNPTERDKILKEDKSKPETRTSSTNQEEPGQSLSCEATTKNGLPCTRSAPKGTRRCWQHKDEALDHKSSENVKSTTVVCGVKLYTGSVCEKPPVKGRKRCQEHKGMRITS</sequence>
<dbReference type="Proteomes" id="UP001295469">
    <property type="component" value="Chromosome C01"/>
</dbReference>
<dbReference type="InterPro" id="IPR038909">
    <property type="entry name" value="Effector_transcript"/>
</dbReference>
<dbReference type="PANTHER" id="PTHR35133:SF4">
    <property type="entry name" value="PROTEIN EFFECTOR OF TRANSCRIPTION 1"/>
    <property type="match status" value="1"/>
</dbReference>
<feature type="compositionally biased region" description="Basic and acidic residues" evidence="1">
    <location>
        <begin position="491"/>
        <end position="501"/>
    </location>
</feature>
<dbReference type="EMBL" id="HG994365">
    <property type="protein sequence ID" value="CAF2071902.1"/>
    <property type="molecule type" value="Genomic_DNA"/>
</dbReference>
<feature type="region of interest" description="Disordered" evidence="1">
    <location>
        <begin position="491"/>
        <end position="521"/>
    </location>
</feature>
<organism evidence="2">
    <name type="scientific">Brassica napus</name>
    <name type="common">Rape</name>
    <dbReference type="NCBI Taxonomy" id="3708"/>
    <lineage>
        <taxon>Eukaryota</taxon>
        <taxon>Viridiplantae</taxon>
        <taxon>Streptophyta</taxon>
        <taxon>Embryophyta</taxon>
        <taxon>Tracheophyta</taxon>
        <taxon>Spermatophyta</taxon>
        <taxon>Magnoliopsida</taxon>
        <taxon>eudicotyledons</taxon>
        <taxon>Gunneridae</taxon>
        <taxon>Pentapetalae</taxon>
        <taxon>rosids</taxon>
        <taxon>malvids</taxon>
        <taxon>Brassicales</taxon>
        <taxon>Brassicaceae</taxon>
        <taxon>Brassiceae</taxon>
        <taxon>Brassica</taxon>
    </lineage>
</organism>
<feature type="compositionally biased region" description="Polar residues" evidence="1">
    <location>
        <begin position="502"/>
        <end position="521"/>
    </location>
</feature>
<dbReference type="GO" id="GO:0003677">
    <property type="term" value="F:DNA binding"/>
    <property type="evidence" value="ECO:0007669"/>
    <property type="project" value="InterPro"/>
</dbReference>
<feature type="region of interest" description="Disordered" evidence="1">
    <location>
        <begin position="317"/>
        <end position="378"/>
    </location>
</feature>
<gene>
    <name evidence="2" type="ORF">DARMORV10_C01P21980.1</name>
</gene>
<accession>A0A816RBN7</accession>
<reference evidence="2" key="1">
    <citation type="submission" date="2021-01" db="EMBL/GenBank/DDBJ databases">
        <authorList>
            <consortium name="Genoscope - CEA"/>
            <person name="William W."/>
        </authorList>
    </citation>
    <scope>NUCLEOTIDE SEQUENCE</scope>
</reference>
<feature type="compositionally biased region" description="Polar residues" evidence="1">
    <location>
        <begin position="326"/>
        <end position="339"/>
    </location>
</feature>